<accession>A0A8E7B358</accession>
<evidence type="ECO:0000313" key="3">
    <source>
        <dbReference type="Proteomes" id="UP000680656"/>
    </source>
</evidence>
<dbReference type="GO" id="GO:0004803">
    <property type="term" value="F:transposase activity"/>
    <property type="evidence" value="ECO:0007669"/>
    <property type="project" value="InterPro"/>
</dbReference>
<evidence type="ECO:0000313" key="2">
    <source>
        <dbReference type="EMBL" id="QVV89658.1"/>
    </source>
</evidence>
<dbReference type="Proteomes" id="UP000680656">
    <property type="component" value="Chromosome"/>
</dbReference>
<dbReference type="RefSeq" id="WP_214420448.1">
    <property type="nucleotide sequence ID" value="NZ_CP075546.1"/>
</dbReference>
<dbReference type="InterPro" id="IPR002559">
    <property type="entry name" value="Transposase_11"/>
</dbReference>
<evidence type="ECO:0000259" key="1">
    <source>
        <dbReference type="Pfam" id="PF01609"/>
    </source>
</evidence>
<proteinExistence type="predicted"/>
<dbReference type="Pfam" id="PF01609">
    <property type="entry name" value="DDE_Tnp_1"/>
    <property type="match status" value="1"/>
</dbReference>
<gene>
    <name evidence="2" type="ORF">KHC33_03820</name>
</gene>
<reference evidence="2 3" key="1">
    <citation type="submission" date="2021-05" db="EMBL/GenBank/DDBJ databases">
        <title>A novel Methanospirillum isolate from a pyrite-forming mixed culture.</title>
        <authorList>
            <person name="Bunk B."/>
            <person name="Sproer C."/>
            <person name="Spring S."/>
            <person name="Pester M."/>
        </authorList>
    </citation>
    <scope>NUCLEOTIDE SEQUENCE [LARGE SCALE GENOMIC DNA]</scope>
    <source>
        <strain evidence="2 3">J.3.6.1-F.2.7.3</strain>
    </source>
</reference>
<dbReference type="EMBL" id="CP075546">
    <property type="protein sequence ID" value="QVV89658.1"/>
    <property type="molecule type" value="Genomic_DNA"/>
</dbReference>
<protein>
    <submittedName>
        <fullName evidence="2">Transposase</fullName>
    </submittedName>
</protein>
<dbReference type="KEGG" id="mrtj:KHC33_03820"/>
<keyword evidence="3" id="KW-1185">Reference proteome</keyword>
<dbReference type="GeneID" id="94047041"/>
<feature type="domain" description="Transposase IS4-like" evidence="1">
    <location>
        <begin position="137"/>
        <end position="343"/>
    </location>
</feature>
<dbReference type="GO" id="GO:0003677">
    <property type="term" value="F:DNA binding"/>
    <property type="evidence" value="ECO:0007669"/>
    <property type="project" value="InterPro"/>
</dbReference>
<dbReference type="AlphaFoldDB" id="A0A8E7B358"/>
<name>A0A8E7B358_9EURY</name>
<organism evidence="2 3">
    <name type="scientific">Methanospirillum purgamenti</name>
    <dbReference type="NCBI Taxonomy" id="2834276"/>
    <lineage>
        <taxon>Archaea</taxon>
        <taxon>Methanobacteriati</taxon>
        <taxon>Methanobacteriota</taxon>
        <taxon>Stenosarchaea group</taxon>
        <taxon>Methanomicrobia</taxon>
        <taxon>Methanomicrobiales</taxon>
        <taxon>Methanospirillaceae</taxon>
        <taxon>Methanospirillum</taxon>
    </lineage>
</organism>
<sequence>MLSVLRKTDNFGIFESHCDYTPITALLAGVDFTQIEMELNKHLDYSHRRTWRYPPILLFKLLIVLAFRKQTYRTVVNSLTTEDCIALEMKEISSSVFQIPCSSTLHDFAYNRLGLDGFKKIMELNGSIACKFIRNGHGMIDSTPIETSRYDRYAKYNPHYETKMYKMHIFHMDAFPLYEIFSSGTDSDDKYALPLAEKISGMNPELKSLQLDGGYDSYLIHAGLWKIFNINPLIDMGKNAVFHKEGTENRIDHWVNKLWKKGGQIHNSIENKLIFLYNNGREKQVGMYLRNQNLIKADFKAEYKSRSDCERTHSHMKRMFHFTVKWVQQRSKEFYMAFRFVSYQTILLARLLKLEPDIQNFSQYI</sequence>
<dbReference type="GO" id="GO:0006313">
    <property type="term" value="P:DNA transposition"/>
    <property type="evidence" value="ECO:0007669"/>
    <property type="project" value="InterPro"/>
</dbReference>